<dbReference type="RefSeq" id="WP_090039262.1">
    <property type="nucleotide sequence ID" value="NZ_FOKI01000005.1"/>
</dbReference>
<dbReference type="GO" id="GO:0006508">
    <property type="term" value="P:proteolysis"/>
    <property type="evidence" value="ECO:0007669"/>
    <property type="project" value="UniProtKB-KW"/>
</dbReference>
<dbReference type="PROSITE" id="PS01276">
    <property type="entry name" value="PEPTIDASE_U32"/>
    <property type="match status" value="1"/>
</dbReference>
<protein>
    <submittedName>
        <fullName evidence="2">Putative protease</fullName>
    </submittedName>
</protein>
<reference evidence="2 3" key="1">
    <citation type="submission" date="2016-10" db="EMBL/GenBank/DDBJ databases">
        <authorList>
            <person name="de Groot N.N."/>
        </authorList>
    </citation>
    <scope>NUCLEOTIDE SEQUENCE [LARGE SCALE GENOMIC DNA]</scope>
    <source>
        <strain evidence="2 3">DSM 12271</strain>
    </source>
</reference>
<dbReference type="OrthoDB" id="9807498at2"/>
<dbReference type="InterPro" id="IPR051454">
    <property type="entry name" value="RNA/ubiquinone_mod_enzymes"/>
</dbReference>
<keyword evidence="2" id="KW-0645">Protease</keyword>
<dbReference type="InterPro" id="IPR020988">
    <property type="entry name" value="Pept_U32_collagenase"/>
</dbReference>
<dbReference type="PANTHER" id="PTHR30217:SF10">
    <property type="entry name" value="23S RRNA 5-HYDROXYCYTIDINE C2501 SYNTHASE"/>
    <property type="match status" value="1"/>
</dbReference>
<dbReference type="STRING" id="84698.SAMN04488528_1005142"/>
<keyword evidence="2" id="KW-0378">Hydrolase</keyword>
<dbReference type="Pfam" id="PF01136">
    <property type="entry name" value="Peptidase_U32"/>
    <property type="match status" value="2"/>
</dbReference>
<gene>
    <name evidence="2" type="ORF">SAMN04488528_1005142</name>
</gene>
<dbReference type="Proteomes" id="UP000198619">
    <property type="component" value="Unassembled WGS sequence"/>
</dbReference>
<keyword evidence="3" id="KW-1185">Reference proteome</keyword>
<sequence length="782" mass="89487">MTKIELLAPAGGLESLYAAINKGADAVYMGGSKFSARAYASNFTDDDLEKAVDYAHLYGTKIYIALNTLIKEDEIFEAFEYIKVLHSIGVDALIVQDLGIANILRKYFSDFEIHASTQMTIHNGEGALFFKHNGFQRIVLSRELSLKEIEYISKDLGIETEIFVHGALCVCYSGQCLMSSVIGGRSGNRGRCAQPCRLPYTIINKNTNKEKKAYILSPKDICNIENVEDLINSGTSSLKIEGRMKRPEYVAGVVETYKKAIDSYNKKHKIDKLKEKRKLMQLFNREGFSKAYFYGNKGKDMMAYNIPKNTGLFIGQILKDNSIILEEDIALEDGIRVGEGGFALSKIIKDKEEVKCAKRGEKVNLYPTNYKRGDKLYKILDNAMMKEYGVSYVNPYENKISLKANIVFNINKEIEIFVNFKGETFTATGEIVQNAINKPLSQDRIEESLKKSGDTPFKIEYVEFRSYEEGFVPVAALNAIRRDIIEQIEKFLKNSYKRKKLSKALEKVDLNRESSSDINLLVNVCTVDQLDALKEEDVEHIGINIFYRGKNALKEEHIKGISKNKKVYLKVPNIIKEEFTRVEEIIEKNLPFIEGVITANFGIINKFYNRTKIIGDYKLNIYNSYSLEYLKPYVDLSCLSIELNKKDINKIMKNNLNAQILVYGNPELMVSEYCPIGCMLGGKDSSHNCDMQCMKGDFVLKDRMNEEFKIKTDIFCRSYIYNPKSINLIPNLKEMTNIESFRIDFVNEEANEVTRIIKAFNKKKWEYDFTNYTRGHYKRGVE</sequence>
<organism evidence="2 3">
    <name type="scientific">Clostridium frigidicarnis</name>
    <dbReference type="NCBI Taxonomy" id="84698"/>
    <lineage>
        <taxon>Bacteria</taxon>
        <taxon>Bacillati</taxon>
        <taxon>Bacillota</taxon>
        <taxon>Clostridia</taxon>
        <taxon>Eubacteriales</taxon>
        <taxon>Clostridiaceae</taxon>
        <taxon>Clostridium</taxon>
    </lineage>
</organism>
<feature type="domain" description="Peptidase U32 collagenase" evidence="1">
    <location>
        <begin position="376"/>
        <end position="490"/>
    </location>
</feature>
<dbReference type="PANTHER" id="PTHR30217">
    <property type="entry name" value="PEPTIDASE U32 FAMILY"/>
    <property type="match status" value="1"/>
</dbReference>
<name>A0A1I0WLS1_9CLOT</name>
<evidence type="ECO:0000313" key="3">
    <source>
        <dbReference type="Proteomes" id="UP000198619"/>
    </source>
</evidence>
<proteinExistence type="predicted"/>
<evidence type="ECO:0000259" key="1">
    <source>
        <dbReference type="Pfam" id="PF12392"/>
    </source>
</evidence>
<dbReference type="Pfam" id="PF12392">
    <property type="entry name" value="DUF3656"/>
    <property type="match status" value="1"/>
</dbReference>
<dbReference type="EMBL" id="FOKI01000005">
    <property type="protein sequence ID" value="SFA88906.1"/>
    <property type="molecule type" value="Genomic_DNA"/>
</dbReference>
<accession>A0A1I0WLS1</accession>
<evidence type="ECO:0000313" key="2">
    <source>
        <dbReference type="EMBL" id="SFA88906.1"/>
    </source>
</evidence>
<dbReference type="InterPro" id="IPR001539">
    <property type="entry name" value="Peptidase_U32"/>
</dbReference>
<dbReference type="AlphaFoldDB" id="A0A1I0WLS1"/>
<dbReference type="GO" id="GO:0008233">
    <property type="term" value="F:peptidase activity"/>
    <property type="evidence" value="ECO:0007669"/>
    <property type="project" value="UniProtKB-KW"/>
</dbReference>